<feature type="domain" description="EAL" evidence="1">
    <location>
        <begin position="1"/>
        <end position="204"/>
    </location>
</feature>
<protein>
    <submittedName>
        <fullName evidence="5">HDOD domain-containing protein</fullName>
    </submittedName>
</protein>
<reference evidence="5 6" key="2">
    <citation type="journal article" date="2017" name="Genome Announc.">
        <title>Draft Genome Sequences of Four Alkaliphilic Bacteria Belonging to the Anaerobacillus Genus.</title>
        <authorList>
            <person name="Bassil N.M."/>
            <person name="Lloyd J.R."/>
        </authorList>
    </citation>
    <scope>NUCLEOTIDE SEQUENCE [LARGE SCALE GENOMIC DNA]</scope>
    <source>
        <strain evidence="5 6">NB2006</strain>
    </source>
</reference>
<dbReference type="KEGG" id="aia:AWH56_011925"/>
<dbReference type="SMART" id="SM00052">
    <property type="entry name" value="EAL"/>
    <property type="match status" value="1"/>
</dbReference>
<dbReference type="InterPro" id="IPR013976">
    <property type="entry name" value="HDOD"/>
</dbReference>
<evidence type="ECO:0000313" key="6">
    <source>
        <dbReference type="Proteomes" id="UP000180175"/>
    </source>
</evidence>
<dbReference type="EMBL" id="CP063356">
    <property type="protein sequence ID" value="QOY38175.1"/>
    <property type="molecule type" value="Genomic_DNA"/>
</dbReference>
<dbReference type="InterPro" id="IPR035919">
    <property type="entry name" value="EAL_sf"/>
</dbReference>
<dbReference type="Proteomes" id="UP000180175">
    <property type="component" value="Chromosome"/>
</dbReference>
<reference evidence="5" key="4">
    <citation type="submission" date="2020-10" db="EMBL/GenBank/DDBJ databases">
        <authorList>
            <person name="Bassil N.M."/>
            <person name="Lloyd J.R."/>
        </authorList>
    </citation>
    <scope>NUCLEOTIDE SEQUENCE</scope>
    <source>
        <strain evidence="5">NB2006</strain>
    </source>
</reference>
<reference evidence="3 6" key="1">
    <citation type="submission" date="2016-10" db="EMBL/GenBank/DDBJ databases">
        <title>Draft genome sequences of four alkaliphilic bacteria belonging to the Anaerobacillus genus.</title>
        <authorList>
            <person name="Bassil N.M."/>
            <person name="Lloyd J.R."/>
        </authorList>
    </citation>
    <scope>NUCLEOTIDE SEQUENCE [LARGE SCALE GENOMIC DNA]</scope>
    <source>
        <strain evidence="3 6">NB2006</strain>
    </source>
</reference>
<dbReference type="Gene3D" id="1.10.3210.10">
    <property type="entry name" value="Hypothetical protein af1432"/>
    <property type="match status" value="1"/>
</dbReference>
<dbReference type="Pfam" id="PF08668">
    <property type="entry name" value="HDOD"/>
    <property type="match status" value="1"/>
</dbReference>
<evidence type="ECO:0000313" key="5">
    <source>
        <dbReference type="EMBL" id="QOY38175.1"/>
    </source>
</evidence>
<evidence type="ECO:0000259" key="2">
    <source>
        <dbReference type="PROSITE" id="PS51833"/>
    </source>
</evidence>
<reference evidence="5 6" key="3">
    <citation type="journal article" date="2019" name="Int. J. Syst. Evol. Microbiol.">
        <title>Anaerobacillus isosaccharinicus sp. nov., an alkaliphilic bacterium which degrades isosaccharinic acid.</title>
        <authorList>
            <person name="Bassil N.M."/>
            <person name="Lloyd J.R."/>
        </authorList>
    </citation>
    <scope>NUCLEOTIDE SEQUENCE [LARGE SCALE GENOMIC DNA]</scope>
    <source>
        <strain evidence="5 6">NB2006</strain>
    </source>
</reference>
<sequence length="414" mass="46992">MDIFVARQPILSRSEDIIGYELLYRNSQDNVFSEIDGDVATIELLLNSFVSIGNEKLFDGKKLFINFTRNLLLKRVPCLFSPEKIVIEVLENVTGDQEMIDIILEFKQLGYTIALDDFTPYALTKGLVPHADIIKVDFLQSTSIQRKAIQNIAKSFQIKLLAEKVETREDYTLALQEGYDYYQGYFFSKPVILTSREVPLYSNDYLQILTELNDPECSINKIARLIECDLSLSYRLLKVVNTLAYYTRVKVTSIKQAILILGLNELVKILTIISLREQQVKTSISKEILLRSVVRASFAEQIGASLYGRDKSSECFLLGMFSLLDTILQQPMEVVLEPLPLSDDLKQALLGSDSKYNDLLRIVTAGEKGDWDTLQRLAPSIASINLSTCYENAIKWASDINFHLDDSNHLLDNI</sequence>
<dbReference type="InterPro" id="IPR052340">
    <property type="entry name" value="RNase_Y/CdgJ"/>
</dbReference>
<dbReference type="SUPFAM" id="SSF109604">
    <property type="entry name" value="HD-domain/PDEase-like"/>
    <property type="match status" value="1"/>
</dbReference>
<dbReference type="PANTHER" id="PTHR33525">
    <property type="match status" value="1"/>
</dbReference>
<evidence type="ECO:0000259" key="1">
    <source>
        <dbReference type="PROSITE" id="PS50883"/>
    </source>
</evidence>
<dbReference type="EMBL" id="LQXD01000065">
    <property type="protein sequence ID" value="OIJ20858.1"/>
    <property type="molecule type" value="Genomic_DNA"/>
</dbReference>
<dbReference type="PROSITE" id="PS50883">
    <property type="entry name" value="EAL"/>
    <property type="match status" value="1"/>
</dbReference>
<organism evidence="3 6">
    <name type="scientific">Anaerobacillus isosaccharinicus</name>
    <dbReference type="NCBI Taxonomy" id="1532552"/>
    <lineage>
        <taxon>Bacteria</taxon>
        <taxon>Bacillati</taxon>
        <taxon>Bacillota</taxon>
        <taxon>Bacilli</taxon>
        <taxon>Bacillales</taxon>
        <taxon>Bacillaceae</taxon>
        <taxon>Anaerobacillus</taxon>
    </lineage>
</organism>
<dbReference type="EMBL" id="LQXD01000099">
    <property type="protein sequence ID" value="OIJ16451.1"/>
    <property type="molecule type" value="Genomic_DNA"/>
</dbReference>
<dbReference type="InterPro" id="IPR001633">
    <property type="entry name" value="EAL_dom"/>
</dbReference>
<accession>A0A1S2LVA0</accession>
<dbReference type="Pfam" id="PF00563">
    <property type="entry name" value="EAL"/>
    <property type="match status" value="1"/>
</dbReference>
<dbReference type="Gene3D" id="3.20.20.450">
    <property type="entry name" value="EAL domain"/>
    <property type="match status" value="1"/>
</dbReference>
<name>A0A1S2LVA0_9BACI</name>
<dbReference type="RefSeq" id="WP_071316493.1">
    <property type="nucleotide sequence ID" value="NZ_CP063356.2"/>
</dbReference>
<dbReference type="PANTHER" id="PTHR33525:SF4">
    <property type="entry name" value="CYCLIC DI-GMP PHOSPHODIESTERASE CDGJ"/>
    <property type="match status" value="1"/>
</dbReference>
<evidence type="ECO:0000313" key="4">
    <source>
        <dbReference type="EMBL" id="OIJ20858.1"/>
    </source>
</evidence>
<proteinExistence type="predicted"/>
<feature type="domain" description="HDOD" evidence="2">
    <location>
        <begin position="198"/>
        <end position="387"/>
    </location>
</feature>
<dbReference type="PIRSF" id="PIRSF003180">
    <property type="entry name" value="DiGMPpdiest_YuxH"/>
    <property type="match status" value="1"/>
</dbReference>
<dbReference type="PROSITE" id="PS51833">
    <property type="entry name" value="HDOD"/>
    <property type="match status" value="1"/>
</dbReference>
<dbReference type="OrthoDB" id="9804751at2"/>
<dbReference type="SUPFAM" id="SSF141868">
    <property type="entry name" value="EAL domain-like"/>
    <property type="match status" value="1"/>
</dbReference>
<keyword evidence="6" id="KW-1185">Reference proteome</keyword>
<evidence type="ECO:0000313" key="3">
    <source>
        <dbReference type="EMBL" id="OIJ16451.1"/>
    </source>
</evidence>
<dbReference type="AlphaFoldDB" id="A0A1S2LVA0"/>
<gene>
    <name evidence="5" type="ORF">AWH56_011925</name>
    <name evidence="4" type="ORF">AWH56_07215</name>
    <name evidence="3" type="ORF">AWH56_10890</name>
</gene>
<dbReference type="InterPro" id="IPR014408">
    <property type="entry name" value="dGMP_Pdiesterase_EAL/HD-GYP"/>
</dbReference>